<protein>
    <recommendedName>
        <fullName evidence="8">Cytochrome b561 and DOMON domain-containing protein</fullName>
    </recommendedName>
</protein>
<evidence type="ECO:0000313" key="14">
    <source>
        <dbReference type="EMBL" id="KAG0570479.1"/>
    </source>
</evidence>
<feature type="binding site" description="axial binding residue" evidence="9">
    <location>
        <position position="220"/>
    </location>
    <ligand>
        <name>heme b</name>
        <dbReference type="ChEBI" id="CHEBI:60344"/>
        <label>1</label>
    </ligand>
    <ligandPart>
        <name>Fe</name>
        <dbReference type="ChEBI" id="CHEBI:18248"/>
    </ligandPart>
</feature>
<evidence type="ECO:0000256" key="5">
    <source>
        <dbReference type="ARBA" id="ARBA00022982"/>
    </source>
</evidence>
<dbReference type="Pfam" id="PF04526">
    <property type="entry name" value="DUF568"/>
    <property type="match status" value="1"/>
</dbReference>
<feature type="binding site" description="axial binding residue" evidence="9">
    <location>
        <position position="256"/>
    </location>
    <ligand>
        <name>heme b</name>
        <dbReference type="ChEBI" id="CHEBI:60344"/>
        <label>1</label>
    </ligand>
    <ligandPart>
        <name>Fe</name>
        <dbReference type="ChEBI" id="CHEBI:18248"/>
    </ligandPart>
</feature>
<keyword evidence="5 8" id="KW-0249">Electron transport</keyword>
<keyword evidence="15" id="KW-1185">Reference proteome</keyword>
<evidence type="ECO:0000259" key="13">
    <source>
        <dbReference type="PROSITE" id="PS50939"/>
    </source>
</evidence>
<keyword evidence="7 8" id="KW-0472">Membrane</keyword>
<dbReference type="PROSITE" id="PS50939">
    <property type="entry name" value="CYTOCHROME_B561"/>
    <property type="match status" value="1"/>
</dbReference>
<evidence type="ECO:0000256" key="2">
    <source>
        <dbReference type="ARBA" id="ARBA00022448"/>
    </source>
</evidence>
<dbReference type="PIRSF" id="PIRSF037471">
    <property type="entry name" value="UCP037471"/>
    <property type="match status" value="1"/>
</dbReference>
<evidence type="ECO:0000256" key="1">
    <source>
        <dbReference type="ARBA" id="ARBA00004370"/>
    </source>
</evidence>
<keyword evidence="9" id="KW-0408">Iron</keyword>
<comment type="caution">
    <text evidence="14">The sequence shown here is derived from an EMBL/GenBank/DDBJ whole genome shotgun (WGS) entry which is preliminary data.</text>
</comment>
<keyword evidence="4 11" id="KW-0732">Signal</keyword>
<dbReference type="GO" id="GO:0046872">
    <property type="term" value="F:metal ion binding"/>
    <property type="evidence" value="ECO:0007669"/>
    <property type="project" value="UniProtKB-KW"/>
</dbReference>
<keyword evidence="2 8" id="KW-0813">Transport</keyword>
<dbReference type="Proteomes" id="UP000822688">
    <property type="component" value="Chromosome 6"/>
</dbReference>
<name>A0A8T0HII1_CERPU</name>
<dbReference type="PANTHER" id="PTHR23130">
    <property type="entry name" value="CYTOCHROME B561 AND DOMON DOMAIN-CONTAINING PROTEIN"/>
    <property type="match status" value="1"/>
</dbReference>
<feature type="transmembrane region" description="Helical" evidence="10">
    <location>
        <begin position="356"/>
        <end position="377"/>
    </location>
</feature>
<keyword evidence="6 10" id="KW-1133">Transmembrane helix</keyword>
<evidence type="ECO:0000256" key="4">
    <source>
        <dbReference type="ARBA" id="ARBA00022729"/>
    </source>
</evidence>
<accession>A0A8T0HII1</accession>
<evidence type="ECO:0000256" key="6">
    <source>
        <dbReference type="ARBA" id="ARBA00022989"/>
    </source>
</evidence>
<feature type="binding site" description="axial binding residue" evidence="9">
    <location>
        <position position="326"/>
    </location>
    <ligand>
        <name>heme b</name>
        <dbReference type="ChEBI" id="CHEBI:60344"/>
        <label>1</label>
    </ligand>
    <ligandPart>
        <name>Fe</name>
        <dbReference type="ChEBI" id="CHEBI:18248"/>
    </ligandPart>
</feature>
<feature type="transmembrane region" description="Helical" evidence="10">
    <location>
        <begin position="292"/>
        <end position="309"/>
    </location>
</feature>
<feature type="transmembrane region" description="Helical" evidence="10">
    <location>
        <begin position="221"/>
        <end position="242"/>
    </location>
</feature>
<evidence type="ECO:0000256" key="11">
    <source>
        <dbReference type="SAM" id="SignalP"/>
    </source>
</evidence>
<dbReference type="PANTHER" id="PTHR23130:SF199">
    <property type="entry name" value="CYTOCHROME B561 AND DOMON DOMAIN-CONTAINING PROTEIN"/>
    <property type="match status" value="1"/>
</dbReference>
<dbReference type="SMART" id="SM00665">
    <property type="entry name" value="B561"/>
    <property type="match status" value="1"/>
</dbReference>
<dbReference type="PROSITE" id="PS50836">
    <property type="entry name" value="DOMON"/>
    <property type="match status" value="1"/>
</dbReference>
<comment type="subcellular location">
    <subcellularLocation>
        <location evidence="1">Membrane</location>
    </subcellularLocation>
</comment>
<feature type="signal peptide" evidence="11">
    <location>
        <begin position="1"/>
        <end position="30"/>
    </location>
</feature>
<dbReference type="EMBL" id="CM026427">
    <property type="protein sequence ID" value="KAG0570479.1"/>
    <property type="molecule type" value="Genomic_DNA"/>
</dbReference>
<reference evidence="14 15" key="1">
    <citation type="submission" date="2020-06" db="EMBL/GenBank/DDBJ databases">
        <title>WGS assembly of Ceratodon purpureus strain R40.</title>
        <authorList>
            <person name="Carey S.B."/>
            <person name="Jenkins J."/>
            <person name="Shu S."/>
            <person name="Lovell J.T."/>
            <person name="Sreedasyam A."/>
            <person name="Maumus F."/>
            <person name="Tiley G.P."/>
            <person name="Fernandez-Pozo N."/>
            <person name="Barry K."/>
            <person name="Chen C."/>
            <person name="Wang M."/>
            <person name="Lipzen A."/>
            <person name="Daum C."/>
            <person name="Saski C.A."/>
            <person name="Payton A.C."/>
            <person name="Mcbreen J.C."/>
            <person name="Conrad R.E."/>
            <person name="Kollar L.M."/>
            <person name="Olsson S."/>
            <person name="Huttunen S."/>
            <person name="Landis J.B."/>
            <person name="Wickett N.J."/>
            <person name="Johnson M.G."/>
            <person name="Rensing S.A."/>
            <person name="Grimwood J."/>
            <person name="Schmutz J."/>
            <person name="Mcdaniel S.F."/>
        </authorList>
    </citation>
    <scope>NUCLEOTIDE SEQUENCE [LARGE SCALE GENOMIC DNA]</scope>
    <source>
        <strain evidence="14 15">R40</strain>
    </source>
</reference>
<gene>
    <name evidence="14" type="ORF">KC19_6G165700</name>
</gene>
<dbReference type="CDD" id="cd08760">
    <property type="entry name" value="Cyt_b561_FRRS1_like"/>
    <property type="match status" value="1"/>
</dbReference>
<evidence type="ECO:0000259" key="12">
    <source>
        <dbReference type="PROSITE" id="PS50836"/>
    </source>
</evidence>
<feature type="binding site" description="axial binding residue" evidence="9">
    <location>
        <position position="289"/>
    </location>
    <ligand>
        <name>heme b</name>
        <dbReference type="ChEBI" id="CHEBI:60344"/>
        <label>1</label>
    </ligand>
    <ligandPart>
        <name>Fe</name>
        <dbReference type="ChEBI" id="CHEBI:18248"/>
    </ligandPart>
</feature>
<evidence type="ECO:0000256" key="3">
    <source>
        <dbReference type="ARBA" id="ARBA00022692"/>
    </source>
</evidence>
<dbReference type="AlphaFoldDB" id="A0A8T0HII1"/>
<dbReference type="InterPro" id="IPR017214">
    <property type="entry name" value="UCP037471"/>
</dbReference>
<feature type="domain" description="DOMON" evidence="12">
    <location>
        <begin position="52"/>
        <end position="174"/>
    </location>
</feature>
<comment type="cofactor">
    <cofactor evidence="8">
        <name>heme b</name>
        <dbReference type="ChEBI" id="CHEBI:60344"/>
    </cofactor>
    <text evidence="8">Binds 2 heme b groups non-covalently.</text>
</comment>
<dbReference type="InterPro" id="IPR005018">
    <property type="entry name" value="DOMON_domain"/>
</dbReference>
<feature type="transmembrane region" description="Helical" evidence="10">
    <location>
        <begin position="263"/>
        <end position="286"/>
    </location>
</feature>
<dbReference type="Pfam" id="PF03188">
    <property type="entry name" value="Cytochrom_B561"/>
    <property type="match status" value="1"/>
</dbReference>
<dbReference type="GO" id="GO:0016020">
    <property type="term" value="C:membrane"/>
    <property type="evidence" value="ECO:0007669"/>
    <property type="project" value="UniProtKB-SubCell"/>
</dbReference>
<evidence type="ECO:0000256" key="8">
    <source>
        <dbReference type="PIRNR" id="PIRNR037471"/>
    </source>
</evidence>
<feature type="domain" description="Cytochrome b561" evidence="13">
    <location>
        <begin position="184"/>
        <end position="382"/>
    </location>
</feature>
<dbReference type="InterPro" id="IPR006593">
    <property type="entry name" value="Cyt_b561/ferric_Rdtase_TM"/>
</dbReference>
<sequence length="395" mass="43963">MIDMESRVMSSLRLVGAFVILVSLFQTGSAQASCSKIYSGQTFTECRPLNTFGATLAWTLHEVNHTIDFAFNEDAGSLAGWVGWGINPTGGLMPGTQALVAFWDANRTNVIVREYDLTVDVAYRPETPLFPANNLSVLYTDTRVEAAGTVVTILSTLHLTPNQSVTLNHVWNRGFRVVLATLSPGGHHLTSENRASRVKINMVTGGFTSVSDGERVKNAHGIINVISWGMLMPIGVMIARYLRPLPKADPLWFHLHRACQTSAYVLGVVGFGLGLKLQTYAPVLLYSKHRNIGVVIFVLATLQVLALVLRPHKDTKPWRRYWNIYHHTIGYTTILLIVINNITGIDILDPGKRFRIAYIAFVAFLVAVAAILEAISWRRWWIMRKKLKIEVPSSI</sequence>
<feature type="chain" id="PRO_5035771291" description="Cytochrome b561 and DOMON domain-containing protein" evidence="11">
    <location>
        <begin position="31"/>
        <end position="395"/>
    </location>
</feature>
<feature type="transmembrane region" description="Helical" evidence="10">
    <location>
        <begin position="321"/>
        <end position="344"/>
    </location>
</feature>
<organism evidence="14 15">
    <name type="scientific">Ceratodon purpureus</name>
    <name type="common">Fire moss</name>
    <name type="synonym">Dicranum purpureum</name>
    <dbReference type="NCBI Taxonomy" id="3225"/>
    <lineage>
        <taxon>Eukaryota</taxon>
        <taxon>Viridiplantae</taxon>
        <taxon>Streptophyta</taxon>
        <taxon>Embryophyta</taxon>
        <taxon>Bryophyta</taxon>
        <taxon>Bryophytina</taxon>
        <taxon>Bryopsida</taxon>
        <taxon>Dicranidae</taxon>
        <taxon>Pseudoditrichales</taxon>
        <taxon>Ditrichaceae</taxon>
        <taxon>Ceratodon</taxon>
    </lineage>
</organism>
<evidence type="ECO:0000256" key="10">
    <source>
        <dbReference type="SAM" id="Phobius"/>
    </source>
</evidence>
<dbReference type="Gene3D" id="1.20.120.1770">
    <property type="match status" value="1"/>
</dbReference>
<keyword evidence="3 10" id="KW-0812">Transmembrane</keyword>
<proteinExistence type="predicted"/>
<keyword evidence="9" id="KW-0479">Metal-binding</keyword>
<dbReference type="InterPro" id="IPR045265">
    <property type="entry name" value="AIR12_DOMON"/>
</dbReference>
<evidence type="ECO:0000256" key="9">
    <source>
        <dbReference type="PIRSR" id="PIRSR037471-1"/>
    </source>
</evidence>
<evidence type="ECO:0000313" key="15">
    <source>
        <dbReference type="Proteomes" id="UP000822688"/>
    </source>
</evidence>
<evidence type="ECO:0000256" key="7">
    <source>
        <dbReference type="ARBA" id="ARBA00023136"/>
    </source>
</evidence>